<feature type="domain" description="Creatinase N-terminal" evidence="7">
    <location>
        <begin position="35"/>
        <end position="172"/>
    </location>
</feature>
<dbReference type="Proteomes" id="UP000032568">
    <property type="component" value="Chromosome"/>
</dbReference>
<dbReference type="Gene3D" id="3.90.230.10">
    <property type="entry name" value="Creatinase/methionine aminopeptidase superfamily"/>
    <property type="match status" value="1"/>
</dbReference>
<keyword evidence="9" id="KW-1185">Reference proteome</keyword>
<keyword evidence="1" id="KW-0645">Protease</keyword>
<evidence type="ECO:0000256" key="1">
    <source>
        <dbReference type="ARBA" id="ARBA00022670"/>
    </source>
</evidence>
<dbReference type="GO" id="GO:0046872">
    <property type="term" value="F:metal ion binding"/>
    <property type="evidence" value="ECO:0007669"/>
    <property type="project" value="UniProtKB-KW"/>
</dbReference>
<gene>
    <name evidence="8" type="ORF">SG35_018515</name>
</gene>
<sequence>MAVGIGGSTPELELSKLSDMTGDIAEISQAEYQQRIARAQQLMREQDIAALYINAGTNLAYFTGTLWSASERMVGALLPARGDLVYIAPWFEQSTLDGFMQVKAPSAPWHEHESPYELLLDLLYDNDISQGRVALDESSPFFLVDGLVQAAKNKGVALDFISGAPVTSACRMSKSDAEIALLQRAKDMTLAVHKAAARILKPGITTDEVSRFIYQAHRKVGAVKGSSFCIVLFGGDTAYPHGVKSPKVLEENDMVLIDTGCLLHGYNSDITRSYVFGQASERQRAVWQHEKEAQAAAFAAAKIGLACESADIGARQYLETQGYGPDYQVPGLPHRTGHGIGLDIHEGPYLVRGDKTLLSAGMCFSNEPMICIYGEFGVRLEDHFYMTEQGPKWFTQPACSIDDPFGYESGYESDYERGEQV</sequence>
<dbReference type="InterPro" id="IPR000994">
    <property type="entry name" value="Pept_M24"/>
</dbReference>
<dbReference type="SUPFAM" id="SSF53092">
    <property type="entry name" value="Creatinase/prolidase N-terminal domain"/>
    <property type="match status" value="1"/>
</dbReference>
<dbReference type="KEGG" id="tact:SG35_018515"/>
<dbReference type="InterPro" id="IPR050659">
    <property type="entry name" value="Peptidase_M24B"/>
</dbReference>
<dbReference type="EMBL" id="CP059735">
    <property type="protein sequence ID" value="WDD97315.1"/>
    <property type="molecule type" value="Genomic_DNA"/>
</dbReference>
<keyword evidence="8" id="KW-0031">Aminopeptidase</keyword>
<reference evidence="8 9" key="1">
    <citation type="journal article" date="2015" name="Genome Announc.">
        <title>Draft Genome Sequences of Marine Isolates of Thalassomonas viridans and Thalassomonas actiniarum.</title>
        <authorList>
            <person name="Olonade I."/>
            <person name="van Zyl L.J."/>
            <person name="Trindade M."/>
        </authorList>
    </citation>
    <scope>NUCLEOTIDE SEQUENCE [LARGE SCALE GENOMIC DNA]</scope>
    <source>
        <strain evidence="8 9">A5K-106</strain>
    </source>
</reference>
<organism evidence="8 9">
    <name type="scientific">Thalassomonas actiniarum</name>
    <dbReference type="NCBI Taxonomy" id="485447"/>
    <lineage>
        <taxon>Bacteria</taxon>
        <taxon>Pseudomonadati</taxon>
        <taxon>Pseudomonadota</taxon>
        <taxon>Gammaproteobacteria</taxon>
        <taxon>Alteromonadales</taxon>
        <taxon>Colwelliaceae</taxon>
        <taxon>Thalassomonas</taxon>
    </lineage>
</organism>
<dbReference type="GO" id="GO:0006508">
    <property type="term" value="P:proteolysis"/>
    <property type="evidence" value="ECO:0007669"/>
    <property type="project" value="UniProtKB-KW"/>
</dbReference>
<evidence type="ECO:0000259" key="7">
    <source>
        <dbReference type="Pfam" id="PF01321"/>
    </source>
</evidence>
<reference evidence="8 9" key="2">
    <citation type="journal article" date="2022" name="Mar. Drugs">
        <title>Bioassay-Guided Fractionation Leads to the Detection of Cholic Acid Generated by the Rare Thalassomonas sp.</title>
        <authorList>
            <person name="Pheiffer F."/>
            <person name="Schneider Y.K."/>
            <person name="Hansen E.H."/>
            <person name="Andersen J.H."/>
            <person name="Isaksson J."/>
            <person name="Busche T."/>
            <person name="R C."/>
            <person name="Kalinowski J."/>
            <person name="Zyl L.V."/>
            <person name="Trindade M."/>
        </authorList>
    </citation>
    <scope>NUCLEOTIDE SEQUENCE [LARGE SCALE GENOMIC DNA]</scope>
    <source>
        <strain evidence="8 9">A5K-106</strain>
    </source>
</reference>
<protein>
    <submittedName>
        <fullName evidence="8">Aminopeptidase P family protein</fullName>
    </submittedName>
</protein>
<keyword evidence="3" id="KW-0378">Hydrolase</keyword>
<proteinExistence type="inferred from homology"/>
<dbReference type="InterPro" id="IPR000587">
    <property type="entry name" value="Creatinase_N"/>
</dbReference>
<dbReference type="RefSeq" id="WP_044833661.1">
    <property type="nucleotide sequence ID" value="NZ_CP059735.1"/>
</dbReference>
<evidence type="ECO:0000313" key="9">
    <source>
        <dbReference type="Proteomes" id="UP000032568"/>
    </source>
</evidence>
<dbReference type="Pfam" id="PF01321">
    <property type="entry name" value="Creatinase_N"/>
    <property type="match status" value="1"/>
</dbReference>
<evidence type="ECO:0000256" key="3">
    <source>
        <dbReference type="ARBA" id="ARBA00022801"/>
    </source>
</evidence>
<dbReference type="InterPro" id="IPR029149">
    <property type="entry name" value="Creatin/AminoP/Spt16_N"/>
</dbReference>
<dbReference type="Gene3D" id="3.40.350.10">
    <property type="entry name" value="Creatinase/prolidase N-terminal domain"/>
    <property type="match status" value="1"/>
</dbReference>
<keyword evidence="2 5" id="KW-0479">Metal-binding</keyword>
<evidence type="ECO:0000256" key="4">
    <source>
        <dbReference type="ARBA" id="ARBA00023049"/>
    </source>
</evidence>
<dbReference type="InterPro" id="IPR001131">
    <property type="entry name" value="Peptidase_M24B_aminopep-P_CS"/>
</dbReference>
<keyword evidence="4" id="KW-0482">Metalloprotease</keyword>
<dbReference type="PANTHER" id="PTHR46112:SF3">
    <property type="entry name" value="AMINOPEPTIDASE YPDF"/>
    <property type="match status" value="1"/>
</dbReference>
<dbReference type="PROSITE" id="PS00491">
    <property type="entry name" value="PROLINE_PEPTIDASE"/>
    <property type="match status" value="1"/>
</dbReference>
<dbReference type="SUPFAM" id="SSF55920">
    <property type="entry name" value="Creatinase/aminopeptidase"/>
    <property type="match status" value="1"/>
</dbReference>
<dbReference type="PANTHER" id="PTHR46112">
    <property type="entry name" value="AMINOPEPTIDASE"/>
    <property type="match status" value="1"/>
</dbReference>
<evidence type="ECO:0000256" key="5">
    <source>
        <dbReference type="RuleBase" id="RU000590"/>
    </source>
</evidence>
<comment type="similarity">
    <text evidence="5">Belongs to the peptidase M24B family.</text>
</comment>
<accession>A0AAF0C211</accession>
<dbReference type="GO" id="GO:0008237">
    <property type="term" value="F:metallopeptidase activity"/>
    <property type="evidence" value="ECO:0007669"/>
    <property type="project" value="UniProtKB-KW"/>
</dbReference>
<dbReference type="AlphaFoldDB" id="A0AAF0C211"/>
<evidence type="ECO:0000256" key="2">
    <source>
        <dbReference type="ARBA" id="ARBA00022723"/>
    </source>
</evidence>
<feature type="domain" description="Peptidase M24" evidence="6">
    <location>
        <begin position="181"/>
        <end position="388"/>
    </location>
</feature>
<evidence type="ECO:0000259" key="6">
    <source>
        <dbReference type="Pfam" id="PF00557"/>
    </source>
</evidence>
<dbReference type="InterPro" id="IPR036005">
    <property type="entry name" value="Creatinase/aminopeptidase-like"/>
</dbReference>
<dbReference type="Pfam" id="PF00557">
    <property type="entry name" value="Peptidase_M24"/>
    <property type="match status" value="1"/>
</dbReference>
<evidence type="ECO:0000313" key="8">
    <source>
        <dbReference type="EMBL" id="WDD97315.1"/>
    </source>
</evidence>
<dbReference type="GO" id="GO:0004177">
    <property type="term" value="F:aminopeptidase activity"/>
    <property type="evidence" value="ECO:0007669"/>
    <property type="project" value="UniProtKB-KW"/>
</dbReference>
<name>A0AAF0C211_9GAMM</name>